<evidence type="ECO:0000313" key="5">
    <source>
        <dbReference type="Proteomes" id="UP001390339"/>
    </source>
</evidence>
<keyword evidence="2" id="KW-0456">Lyase</keyword>
<feature type="domain" description="Class II aldolase/adducin N-terminal" evidence="3">
    <location>
        <begin position="17"/>
        <end position="216"/>
    </location>
</feature>
<dbReference type="InterPro" id="IPR050197">
    <property type="entry name" value="Aldolase_class_II_sugar_metab"/>
</dbReference>
<organism evidence="4 5">
    <name type="scientific">Apiospora arundinis</name>
    <dbReference type="NCBI Taxonomy" id="335852"/>
    <lineage>
        <taxon>Eukaryota</taxon>
        <taxon>Fungi</taxon>
        <taxon>Dikarya</taxon>
        <taxon>Ascomycota</taxon>
        <taxon>Pezizomycotina</taxon>
        <taxon>Sordariomycetes</taxon>
        <taxon>Xylariomycetidae</taxon>
        <taxon>Amphisphaeriales</taxon>
        <taxon>Apiosporaceae</taxon>
        <taxon>Apiospora</taxon>
    </lineage>
</organism>
<proteinExistence type="predicted"/>
<dbReference type="EMBL" id="JAPCWZ010000007">
    <property type="protein sequence ID" value="KAK8855832.1"/>
    <property type="molecule type" value="Genomic_DNA"/>
</dbReference>
<keyword evidence="5" id="KW-1185">Reference proteome</keyword>
<dbReference type="Proteomes" id="UP001390339">
    <property type="component" value="Unassembled WGS sequence"/>
</dbReference>
<evidence type="ECO:0000256" key="2">
    <source>
        <dbReference type="ARBA" id="ARBA00023239"/>
    </source>
</evidence>
<protein>
    <submittedName>
        <fullName evidence="4">Class II aldolase and Adducin N-terminal domain-containing protein</fullName>
    </submittedName>
</protein>
<name>A0ABR2I0G1_9PEZI</name>
<reference evidence="4 5" key="1">
    <citation type="journal article" date="2024" name="IMA Fungus">
        <title>Apiospora arundinis, a panoply of carbohydrate-active enzymes and secondary metabolites.</title>
        <authorList>
            <person name="Sorensen T."/>
            <person name="Petersen C."/>
            <person name="Muurmann A.T."/>
            <person name="Christiansen J.V."/>
            <person name="Brundto M.L."/>
            <person name="Overgaard C.K."/>
            <person name="Boysen A.T."/>
            <person name="Wollenberg R.D."/>
            <person name="Larsen T.O."/>
            <person name="Sorensen J.L."/>
            <person name="Nielsen K.L."/>
            <person name="Sondergaard T.E."/>
        </authorList>
    </citation>
    <scope>NUCLEOTIDE SEQUENCE [LARGE SCALE GENOMIC DNA]</scope>
    <source>
        <strain evidence="4 5">AAU 773</strain>
    </source>
</reference>
<gene>
    <name evidence="4" type="ORF">PGQ11_011744</name>
</gene>
<keyword evidence="1" id="KW-0479">Metal-binding</keyword>
<dbReference type="PANTHER" id="PTHR22789:SF0">
    <property type="entry name" value="3-OXO-TETRONATE 4-PHOSPHATE DECARBOXYLASE-RELATED"/>
    <property type="match status" value="1"/>
</dbReference>
<dbReference type="SMART" id="SM01007">
    <property type="entry name" value="Aldolase_II"/>
    <property type="match status" value="1"/>
</dbReference>
<evidence type="ECO:0000256" key="1">
    <source>
        <dbReference type="ARBA" id="ARBA00022723"/>
    </source>
</evidence>
<dbReference type="InterPro" id="IPR001303">
    <property type="entry name" value="Aldolase_II/adducin_N"/>
</dbReference>
<sequence length="277" mass="30164">MMDKEALEAAALSVIHRKLISGSHILHHHNILDAYGHLSVRHPFKPDVFILSRDAAPATITSPRDLVEYWVKDASPVDGEDRAPKGFAERHIHSELYRAYPSIQSVVHSHADAVLPYTINGVPLRPCYHMAGFLGHWSPVWDIASARGSGGGGGIPGDMLVRTEALGAALAQQFKYSTTVVLMRGHGFTAVAGEGGGIEEAVFRAVYTAQNAAIQSAAMTAQAAYHSRNHDAPLQPIKFLSPEEAEASRNMARDTVMRPWGLWLREVEASNLYLNSA</sequence>
<dbReference type="Gene3D" id="3.40.225.10">
    <property type="entry name" value="Class II aldolase/adducin N-terminal domain"/>
    <property type="match status" value="1"/>
</dbReference>
<evidence type="ECO:0000313" key="4">
    <source>
        <dbReference type="EMBL" id="KAK8855832.1"/>
    </source>
</evidence>
<evidence type="ECO:0000259" key="3">
    <source>
        <dbReference type="SMART" id="SM01007"/>
    </source>
</evidence>
<accession>A0ABR2I0G1</accession>
<comment type="caution">
    <text evidence="4">The sequence shown here is derived from an EMBL/GenBank/DDBJ whole genome shotgun (WGS) entry which is preliminary data.</text>
</comment>
<dbReference type="Pfam" id="PF00596">
    <property type="entry name" value="Aldolase_II"/>
    <property type="match status" value="1"/>
</dbReference>
<dbReference type="InterPro" id="IPR036409">
    <property type="entry name" value="Aldolase_II/adducin_N_sf"/>
</dbReference>
<dbReference type="SUPFAM" id="SSF53639">
    <property type="entry name" value="AraD/HMP-PK domain-like"/>
    <property type="match status" value="1"/>
</dbReference>
<dbReference type="PANTHER" id="PTHR22789">
    <property type="entry name" value="FUCULOSE PHOSPHATE ALDOLASE"/>
    <property type="match status" value="1"/>
</dbReference>